<keyword evidence="3" id="KW-1185">Reference proteome</keyword>
<keyword evidence="1" id="KW-0812">Transmembrane</keyword>
<evidence type="ECO:0000313" key="2">
    <source>
        <dbReference type="EMBL" id="MFC3761462.1"/>
    </source>
</evidence>
<evidence type="ECO:0000313" key="3">
    <source>
        <dbReference type="Proteomes" id="UP001595699"/>
    </source>
</evidence>
<protein>
    <submittedName>
        <fullName evidence="2">Uncharacterized protein</fullName>
    </submittedName>
</protein>
<keyword evidence="1" id="KW-0472">Membrane</keyword>
<evidence type="ECO:0000256" key="1">
    <source>
        <dbReference type="SAM" id="Phobius"/>
    </source>
</evidence>
<proteinExistence type="predicted"/>
<dbReference type="Proteomes" id="UP001595699">
    <property type="component" value="Unassembled WGS sequence"/>
</dbReference>
<comment type="caution">
    <text evidence="2">The sequence shown here is derived from an EMBL/GenBank/DDBJ whole genome shotgun (WGS) entry which is preliminary data.</text>
</comment>
<feature type="transmembrane region" description="Helical" evidence="1">
    <location>
        <begin position="31"/>
        <end position="52"/>
    </location>
</feature>
<dbReference type="RefSeq" id="WP_205113874.1">
    <property type="nucleotide sequence ID" value="NZ_JAFBCM010000001.1"/>
</dbReference>
<organism evidence="2 3">
    <name type="scientific">Tenggerimyces flavus</name>
    <dbReference type="NCBI Taxonomy" id="1708749"/>
    <lineage>
        <taxon>Bacteria</taxon>
        <taxon>Bacillati</taxon>
        <taxon>Actinomycetota</taxon>
        <taxon>Actinomycetes</taxon>
        <taxon>Propionibacteriales</taxon>
        <taxon>Nocardioidaceae</taxon>
        <taxon>Tenggerimyces</taxon>
    </lineage>
</organism>
<keyword evidence="1" id="KW-1133">Transmembrane helix</keyword>
<name>A0ABV7Y8K5_9ACTN</name>
<gene>
    <name evidence="2" type="ORF">ACFOUW_11485</name>
</gene>
<reference evidence="3" key="1">
    <citation type="journal article" date="2019" name="Int. J. Syst. Evol. Microbiol.">
        <title>The Global Catalogue of Microorganisms (GCM) 10K type strain sequencing project: providing services to taxonomists for standard genome sequencing and annotation.</title>
        <authorList>
            <consortium name="The Broad Institute Genomics Platform"/>
            <consortium name="The Broad Institute Genome Sequencing Center for Infectious Disease"/>
            <person name="Wu L."/>
            <person name="Ma J."/>
        </authorList>
    </citation>
    <scope>NUCLEOTIDE SEQUENCE [LARGE SCALE GENOMIC DNA]</scope>
    <source>
        <strain evidence="3">CGMCC 4.7241</strain>
    </source>
</reference>
<dbReference type="EMBL" id="JBHRZH010000009">
    <property type="protein sequence ID" value="MFC3761462.1"/>
    <property type="molecule type" value="Genomic_DNA"/>
</dbReference>
<accession>A0ABV7Y8K5</accession>
<sequence>MLDRQNEDLEVLDVGSERPRFEWRQLKPRELVALALLVAIGVVAGAGATWWWQQREVERAWASEAHVVGQVIPTENVELTNELCTAVTLQVINAGHRPVTLESVEVDLARLRTSPSCDKPRTTKPVRVAPLGAAKWTVPVQVDCSRMYGSQAFRATIRTESGTRHTESVLVGSYFQDLANCDSMYVQWIATDADLFTYKGKPALRMTGSFTVAIRRLTLHSVETPPDSAFTIVGSELPSEIGPYPQRATLEVVVSDCAAAADLPNTNFELVLNTRPSVGILSALDGDRLEVTARLIRLVDQTCGKVP</sequence>